<organism evidence="1 2">
    <name type="scientific">Candidatus Enterococcus ikei</name>
    <dbReference type="NCBI Taxonomy" id="2815326"/>
    <lineage>
        <taxon>Bacteria</taxon>
        <taxon>Bacillati</taxon>
        <taxon>Bacillota</taxon>
        <taxon>Bacilli</taxon>
        <taxon>Lactobacillales</taxon>
        <taxon>Enterococcaceae</taxon>
        <taxon>Enterococcus</taxon>
    </lineage>
</organism>
<keyword evidence="2" id="KW-1185">Reference proteome</keyword>
<proteinExistence type="predicted"/>
<evidence type="ECO:0000313" key="1">
    <source>
        <dbReference type="EMBL" id="MBO0441949.1"/>
    </source>
</evidence>
<accession>A0ABS3H337</accession>
<reference evidence="1 2" key="1">
    <citation type="submission" date="2021-03" db="EMBL/GenBank/DDBJ databases">
        <title>Enterococcal diversity collection.</title>
        <authorList>
            <person name="Gilmore M.S."/>
            <person name="Schwartzman J."/>
            <person name="Van Tyne D."/>
            <person name="Martin M."/>
            <person name="Earl A.M."/>
            <person name="Manson A.L."/>
            <person name="Straub T."/>
            <person name="Salamzade R."/>
            <person name="Saavedra J."/>
            <person name="Lebreton F."/>
            <person name="Prichula J."/>
            <person name="Schaufler K."/>
            <person name="Gaca A."/>
            <person name="Sgardioli B."/>
            <person name="Wagenaar J."/>
            <person name="Strong T."/>
        </authorList>
    </citation>
    <scope>NUCLEOTIDE SEQUENCE [LARGE SCALE GENOMIC DNA]</scope>
    <source>
        <strain evidence="1 2">DIV0869a</strain>
    </source>
</reference>
<dbReference type="Gene3D" id="2.50.20.20">
    <property type="match status" value="1"/>
</dbReference>
<sequence length="230" mass="26266">MKKAVLVIVLLFTLAGCSKPLSKDAVLKRMDEQEKKVDSYSLDMDISVNTSAYGQKDSSTVEMSTEVDRKNNSYHIDLTSADGDDFEFIVTAGKAFLEDRPGVWKKTAKVDAKEFSKQVDYSVPLEIARLVSEDLEMETTEDVYHFKYEGYDKKLFKMLKKYYNVSFTGFDTNEDLTIELGLNVDKQSFSVQEMKIKIIGKNNKGKVIIKIESELDDFNKIEKIEVPDEK</sequence>
<keyword evidence="1" id="KW-0449">Lipoprotein</keyword>
<gene>
    <name evidence="1" type="ORF">JZO69_16415</name>
</gene>
<name>A0ABS3H337_9ENTE</name>
<protein>
    <submittedName>
        <fullName evidence="1">Membrane lipoprotein lipid attachment site-containing protein</fullName>
    </submittedName>
</protein>
<comment type="caution">
    <text evidence="1">The sequence shown here is derived from an EMBL/GenBank/DDBJ whole genome shotgun (WGS) entry which is preliminary data.</text>
</comment>
<dbReference type="PROSITE" id="PS51257">
    <property type="entry name" value="PROKAR_LIPOPROTEIN"/>
    <property type="match status" value="1"/>
</dbReference>
<dbReference type="RefSeq" id="WP_207113886.1">
    <property type="nucleotide sequence ID" value="NZ_JAFLWD010000063.1"/>
</dbReference>
<dbReference type="Pfam" id="PF20316">
    <property type="entry name" value="DUF6612"/>
    <property type="match status" value="1"/>
</dbReference>
<dbReference type="InterPro" id="IPR046720">
    <property type="entry name" value="DUF6612"/>
</dbReference>
<dbReference type="Proteomes" id="UP000664632">
    <property type="component" value="Unassembled WGS sequence"/>
</dbReference>
<dbReference type="EMBL" id="JAFLWD010000063">
    <property type="protein sequence ID" value="MBO0441949.1"/>
    <property type="molecule type" value="Genomic_DNA"/>
</dbReference>
<evidence type="ECO:0000313" key="2">
    <source>
        <dbReference type="Proteomes" id="UP000664632"/>
    </source>
</evidence>